<feature type="region of interest" description="Disordered" evidence="1">
    <location>
        <begin position="1"/>
        <end position="31"/>
    </location>
</feature>
<evidence type="ECO:0000256" key="1">
    <source>
        <dbReference type="SAM" id="MobiDB-lite"/>
    </source>
</evidence>
<dbReference type="InterPro" id="IPR024079">
    <property type="entry name" value="MetalloPept_cat_dom_sf"/>
</dbReference>
<dbReference type="InParanoid" id="C8XFT0"/>
<gene>
    <name evidence="2" type="ordered locus">Namu_1651</name>
</gene>
<accession>C8XFT0</accession>
<dbReference type="Gene3D" id="3.40.390.10">
    <property type="entry name" value="Collagenase (Catalytic Domain)"/>
    <property type="match status" value="1"/>
</dbReference>
<protein>
    <submittedName>
        <fullName evidence="2">Uncharacterized protein</fullName>
    </submittedName>
</protein>
<evidence type="ECO:0000313" key="3">
    <source>
        <dbReference type="Proteomes" id="UP000002218"/>
    </source>
</evidence>
<sequence length="404" mass="42748">MRATRAEPAPARAGPIRGPSADRPDLPPVVATAGRDVGSRSRQLVGLQRLAGNASVTRALQRTVVQRDQDHEKALAAIQGQAMYALLPSVAALPPPVRADEPAAQFVGGPRLILAIRAVQNKGNWAAFASANATELVALPLDQIDDLMRYVGAPATVRTFDRTKFDNRFDALVDPSTGTITLIMRIKVEMVEGQTYSGDPVGTKDWEKNNIPAFKQFGPKMKSVIESAWSGTGSVKPVTKGLAVPAFATKVSVQLVDSGEHISFKVYGATANVRSNVNQRMEPGANARSGALQVGDNDLKPTSLEHPDHSKVSSQQITSAHEFGHAMGLQHVRCAGDGVCYGVNQAEYGSIMGGGMGLDPVAIGSGKGAHVHDNLVPFEKIGEVWGKEVFPGSLAAKLSVWGPA</sequence>
<reference evidence="3" key="1">
    <citation type="submission" date="2009-09" db="EMBL/GenBank/DDBJ databases">
        <title>The complete genome of Nakamurella multipartita DSM 44233.</title>
        <authorList>
            <consortium name="US DOE Joint Genome Institute (JGI-PGF)"/>
            <person name="Lucas S."/>
            <person name="Copeland A."/>
            <person name="Lapidus A."/>
            <person name="Glavina del Rio T."/>
            <person name="Dalin E."/>
            <person name="Tice H."/>
            <person name="Bruce D."/>
            <person name="Goodwin L."/>
            <person name="Pitluck S."/>
            <person name="Kyrpides N."/>
            <person name="Mavromatis K."/>
            <person name="Ivanova N."/>
            <person name="Ovchinnikova G."/>
            <person name="Sims D."/>
            <person name="Meincke L."/>
            <person name="Brettin T."/>
            <person name="Detter J.C."/>
            <person name="Han C."/>
            <person name="Larimer F."/>
            <person name="Land M."/>
            <person name="Hauser L."/>
            <person name="Markowitz V."/>
            <person name="Cheng J.-F."/>
            <person name="Hugenholtz P."/>
            <person name="Woyke T."/>
            <person name="Wu D."/>
            <person name="Klenk H.-P."/>
            <person name="Eisen J.A."/>
        </authorList>
    </citation>
    <scope>NUCLEOTIDE SEQUENCE [LARGE SCALE GENOMIC DNA]</scope>
    <source>
        <strain evidence="3">ATCC 700099 / DSM 44233 / CIP 104796 / JCM 9543 / NBRC 105858 / Y-104</strain>
    </source>
</reference>
<dbReference type="GO" id="GO:0008237">
    <property type="term" value="F:metallopeptidase activity"/>
    <property type="evidence" value="ECO:0007669"/>
    <property type="project" value="InterPro"/>
</dbReference>
<dbReference type="EMBL" id="CP001737">
    <property type="protein sequence ID" value="ACV78041.1"/>
    <property type="molecule type" value="Genomic_DNA"/>
</dbReference>
<feature type="region of interest" description="Disordered" evidence="1">
    <location>
        <begin position="282"/>
        <end position="309"/>
    </location>
</feature>
<organism evidence="2 3">
    <name type="scientific">Nakamurella multipartita (strain ATCC 700099 / DSM 44233 / CIP 104796 / JCM 9543 / NBRC 105858 / Y-104)</name>
    <name type="common">Microsphaera multipartita</name>
    <dbReference type="NCBI Taxonomy" id="479431"/>
    <lineage>
        <taxon>Bacteria</taxon>
        <taxon>Bacillati</taxon>
        <taxon>Actinomycetota</taxon>
        <taxon>Actinomycetes</taxon>
        <taxon>Nakamurellales</taxon>
        <taxon>Nakamurellaceae</taxon>
        <taxon>Nakamurella</taxon>
    </lineage>
</organism>
<keyword evidence="3" id="KW-1185">Reference proteome</keyword>
<dbReference type="KEGG" id="nml:Namu_1651"/>
<dbReference type="HOGENOM" id="CLU_681191_0_0_11"/>
<dbReference type="AlphaFoldDB" id="C8XFT0"/>
<name>C8XFT0_NAKMY</name>
<proteinExistence type="predicted"/>
<dbReference type="eggNOG" id="ENOG50328B0">
    <property type="taxonomic scope" value="Bacteria"/>
</dbReference>
<dbReference type="Proteomes" id="UP000002218">
    <property type="component" value="Chromosome"/>
</dbReference>
<feature type="compositionally biased region" description="Low complexity" evidence="1">
    <location>
        <begin position="1"/>
        <end position="19"/>
    </location>
</feature>
<dbReference type="SUPFAM" id="SSF55486">
    <property type="entry name" value="Metalloproteases ('zincins'), catalytic domain"/>
    <property type="match status" value="1"/>
</dbReference>
<feature type="compositionally biased region" description="Basic and acidic residues" evidence="1">
    <location>
        <begin position="297"/>
        <end position="309"/>
    </location>
</feature>
<reference evidence="2 3" key="2">
    <citation type="journal article" date="2010" name="Stand. Genomic Sci.">
        <title>Complete genome sequence of Nakamurella multipartita type strain (Y-104).</title>
        <authorList>
            <person name="Tice H."/>
            <person name="Mayilraj S."/>
            <person name="Sims D."/>
            <person name="Lapidus A."/>
            <person name="Nolan M."/>
            <person name="Lucas S."/>
            <person name="Glavina Del Rio T."/>
            <person name="Copeland A."/>
            <person name="Cheng J.F."/>
            <person name="Meincke L."/>
            <person name="Bruce D."/>
            <person name="Goodwin L."/>
            <person name="Pitluck S."/>
            <person name="Ivanova N."/>
            <person name="Mavromatis K."/>
            <person name="Ovchinnikova G."/>
            <person name="Pati A."/>
            <person name="Chen A."/>
            <person name="Palaniappan K."/>
            <person name="Land M."/>
            <person name="Hauser L."/>
            <person name="Chang Y.J."/>
            <person name="Jeffries C.D."/>
            <person name="Detter J.C."/>
            <person name="Brettin T."/>
            <person name="Rohde M."/>
            <person name="Goker M."/>
            <person name="Bristow J."/>
            <person name="Eisen J.A."/>
            <person name="Markowitz V."/>
            <person name="Hugenholtz P."/>
            <person name="Kyrpides N.C."/>
            <person name="Klenk H.P."/>
            <person name="Chen F."/>
        </authorList>
    </citation>
    <scope>NUCLEOTIDE SEQUENCE [LARGE SCALE GENOMIC DNA]</scope>
    <source>
        <strain evidence="3">ATCC 700099 / DSM 44233 / CIP 104796 / JCM 9543 / NBRC 105858 / Y-104</strain>
    </source>
</reference>
<dbReference type="STRING" id="479431.Namu_1651"/>
<evidence type="ECO:0000313" key="2">
    <source>
        <dbReference type="EMBL" id="ACV78041.1"/>
    </source>
</evidence>